<protein>
    <submittedName>
        <fullName evidence="2">Uncharacterized protein</fullName>
    </submittedName>
</protein>
<keyword evidence="1" id="KW-1133">Transmembrane helix</keyword>
<proteinExistence type="predicted"/>
<keyword evidence="1" id="KW-0472">Membrane</keyword>
<feature type="transmembrane region" description="Helical" evidence="1">
    <location>
        <begin position="139"/>
        <end position="155"/>
    </location>
</feature>
<sequence length="174" mass="19711">MRTSTPFHPTPLGRALSAAAVAIKSPTSPSATTTIALRIYFLLSHAIRAPSPSPEHFHRAKIRGESTSRFHYSSDHRQQANVHDRVLGEYLLLPSETHAFLYILINITIGVGTTRYAFPTNALRPMCFCKRYSLFHLRFSFLFLFSSCLHGTPLVDPDEVLYNQTPMTYTLQFH</sequence>
<keyword evidence="1" id="KW-0812">Transmembrane</keyword>
<dbReference type="Proteomes" id="UP001215598">
    <property type="component" value="Unassembled WGS sequence"/>
</dbReference>
<evidence type="ECO:0000256" key="1">
    <source>
        <dbReference type="SAM" id="Phobius"/>
    </source>
</evidence>
<organism evidence="2 3">
    <name type="scientific">Mycena metata</name>
    <dbReference type="NCBI Taxonomy" id="1033252"/>
    <lineage>
        <taxon>Eukaryota</taxon>
        <taxon>Fungi</taxon>
        <taxon>Dikarya</taxon>
        <taxon>Basidiomycota</taxon>
        <taxon>Agaricomycotina</taxon>
        <taxon>Agaricomycetes</taxon>
        <taxon>Agaricomycetidae</taxon>
        <taxon>Agaricales</taxon>
        <taxon>Marasmiineae</taxon>
        <taxon>Mycenaceae</taxon>
        <taxon>Mycena</taxon>
    </lineage>
</organism>
<reference evidence="2" key="1">
    <citation type="submission" date="2023-03" db="EMBL/GenBank/DDBJ databases">
        <title>Massive genome expansion in bonnet fungi (Mycena s.s.) driven by repeated elements and novel gene families across ecological guilds.</title>
        <authorList>
            <consortium name="Lawrence Berkeley National Laboratory"/>
            <person name="Harder C.B."/>
            <person name="Miyauchi S."/>
            <person name="Viragh M."/>
            <person name="Kuo A."/>
            <person name="Thoen E."/>
            <person name="Andreopoulos B."/>
            <person name="Lu D."/>
            <person name="Skrede I."/>
            <person name="Drula E."/>
            <person name="Henrissat B."/>
            <person name="Morin E."/>
            <person name="Kohler A."/>
            <person name="Barry K."/>
            <person name="LaButti K."/>
            <person name="Morin E."/>
            <person name="Salamov A."/>
            <person name="Lipzen A."/>
            <person name="Mereny Z."/>
            <person name="Hegedus B."/>
            <person name="Baldrian P."/>
            <person name="Stursova M."/>
            <person name="Weitz H."/>
            <person name="Taylor A."/>
            <person name="Grigoriev I.V."/>
            <person name="Nagy L.G."/>
            <person name="Martin F."/>
            <person name="Kauserud H."/>
        </authorList>
    </citation>
    <scope>NUCLEOTIDE SEQUENCE</scope>
    <source>
        <strain evidence="2">CBHHK182m</strain>
    </source>
</reference>
<gene>
    <name evidence="2" type="ORF">B0H16DRAFT_1745963</name>
</gene>
<name>A0AAD7H0E8_9AGAR</name>
<accession>A0AAD7H0E8</accession>
<comment type="caution">
    <text evidence="2">The sequence shown here is derived from an EMBL/GenBank/DDBJ whole genome shotgun (WGS) entry which is preliminary data.</text>
</comment>
<feature type="transmembrane region" description="Helical" evidence="1">
    <location>
        <begin position="99"/>
        <end position="118"/>
    </location>
</feature>
<dbReference type="EMBL" id="JARKIB010000423">
    <property type="protein sequence ID" value="KAJ7709262.1"/>
    <property type="molecule type" value="Genomic_DNA"/>
</dbReference>
<keyword evidence="3" id="KW-1185">Reference proteome</keyword>
<evidence type="ECO:0000313" key="3">
    <source>
        <dbReference type="Proteomes" id="UP001215598"/>
    </source>
</evidence>
<dbReference type="AlphaFoldDB" id="A0AAD7H0E8"/>
<evidence type="ECO:0000313" key="2">
    <source>
        <dbReference type="EMBL" id="KAJ7709262.1"/>
    </source>
</evidence>